<evidence type="ECO:0000259" key="8">
    <source>
        <dbReference type="PROSITE" id="PS50275"/>
    </source>
</evidence>
<proteinExistence type="predicted"/>
<dbReference type="Proteomes" id="UP000094527">
    <property type="component" value="Unassembled WGS sequence"/>
</dbReference>
<dbReference type="GO" id="GO:0043812">
    <property type="term" value="F:phosphatidylinositol-4-phosphate phosphatase activity"/>
    <property type="evidence" value="ECO:0007669"/>
    <property type="project" value="TreeGrafter"/>
</dbReference>
<evidence type="ECO:0000313" key="10">
    <source>
        <dbReference type="Proteomes" id="UP000094527"/>
    </source>
</evidence>
<dbReference type="GO" id="GO:0046856">
    <property type="term" value="P:phosphatidylinositol dephosphorylation"/>
    <property type="evidence" value="ECO:0007669"/>
    <property type="project" value="TreeGrafter"/>
</dbReference>
<dbReference type="PANTHER" id="PTHR45662">
    <property type="entry name" value="PHOSPHATIDYLINOSITIDE PHOSPHATASE SAC1"/>
    <property type="match status" value="1"/>
</dbReference>
<dbReference type="PANTHER" id="PTHR45662:SF2">
    <property type="entry name" value="PHOSPHATIDYLINOSITOL-3-PHOSPHATASE SAC1"/>
    <property type="match status" value="1"/>
</dbReference>
<evidence type="ECO:0000256" key="7">
    <source>
        <dbReference type="SAM" id="Phobius"/>
    </source>
</evidence>
<feature type="domain" description="SAC" evidence="8">
    <location>
        <begin position="125"/>
        <end position="459"/>
    </location>
</feature>
<comment type="caution">
    <text evidence="9">The sequence shown here is derived from an EMBL/GenBank/DDBJ whole genome shotgun (WGS) entry which is preliminary data.</text>
</comment>
<evidence type="ECO:0000256" key="3">
    <source>
        <dbReference type="ARBA" id="ARBA00036807"/>
    </source>
</evidence>
<keyword evidence="10" id="KW-1185">Reference proteome</keyword>
<keyword evidence="7" id="KW-0812">Transmembrane</keyword>
<accession>A0A1D2NF85</accession>
<dbReference type="Pfam" id="PF02383">
    <property type="entry name" value="Syja_N"/>
    <property type="match status" value="1"/>
</dbReference>
<dbReference type="STRING" id="48709.A0A1D2NF85"/>
<organism evidence="9 10">
    <name type="scientific">Orchesella cincta</name>
    <name type="common">Springtail</name>
    <name type="synonym">Podura cincta</name>
    <dbReference type="NCBI Taxonomy" id="48709"/>
    <lineage>
        <taxon>Eukaryota</taxon>
        <taxon>Metazoa</taxon>
        <taxon>Ecdysozoa</taxon>
        <taxon>Arthropoda</taxon>
        <taxon>Hexapoda</taxon>
        <taxon>Collembola</taxon>
        <taxon>Entomobryomorpha</taxon>
        <taxon>Entomobryoidea</taxon>
        <taxon>Orchesellidae</taxon>
        <taxon>Orchesellinae</taxon>
        <taxon>Orchesella</taxon>
    </lineage>
</organism>
<comment type="catalytic activity">
    <reaction evidence="2">
        <text>a 1,2-diacyl-sn-glycero-3-phospho-(1D-myo-inositol-3-phosphate) + H2O = a 1,2-diacyl-sn-glycero-3-phospho-(1D-myo-inositol) + phosphate</text>
        <dbReference type="Rhea" id="RHEA:12316"/>
        <dbReference type="ChEBI" id="CHEBI:15377"/>
        <dbReference type="ChEBI" id="CHEBI:43474"/>
        <dbReference type="ChEBI" id="CHEBI:57880"/>
        <dbReference type="ChEBI" id="CHEBI:58088"/>
        <dbReference type="EC" id="3.1.3.64"/>
    </reaction>
    <physiologicalReaction direction="left-to-right" evidence="2">
        <dbReference type="Rhea" id="RHEA:12317"/>
    </physiologicalReaction>
</comment>
<name>A0A1D2NF85_ORCCI</name>
<gene>
    <name evidence="9" type="ORF">Ocin01_02788</name>
</gene>
<dbReference type="OrthoDB" id="405996at2759"/>
<dbReference type="EC" id="3.1.3.64" evidence="1"/>
<dbReference type="PROSITE" id="PS50275">
    <property type="entry name" value="SAC"/>
    <property type="match status" value="1"/>
</dbReference>
<keyword evidence="7" id="KW-1133">Transmembrane helix</keyword>
<comment type="catalytic activity">
    <reaction evidence="3">
        <text>a 1,2-diacyl-sn-glycero-3-phospho-(1D-myo-inositol 4-phosphate) + H2O = a 1,2-diacyl-sn-glycero-3-phospho-(1D-myo-inositol) + phosphate</text>
        <dbReference type="Rhea" id="RHEA:55652"/>
        <dbReference type="ChEBI" id="CHEBI:15377"/>
        <dbReference type="ChEBI" id="CHEBI:43474"/>
        <dbReference type="ChEBI" id="CHEBI:57880"/>
        <dbReference type="ChEBI" id="CHEBI:58178"/>
    </reaction>
    <physiologicalReaction direction="left-to-right" evidence="3">
        <dbReference type="Rhea" id="RHEA:55653"/>
    </physiologicalReaction>
</comment>
<dbReference type="InterPro" id="IPR002013">
    <property type="entry name" value="SAC_dom"/>
</dbReference>
<dbReference type="GO" id="GO:0005783">
    <property type="term" value="C:endoplasmic reticulum"/>
    <property type="evidence" value="ECO:0007669"/>
    <property type="project" value="TreeGrafter"/>
</dbReference>
<evidence type="ECO:0000256" key="2">
    <source>
        <dbReference type="ARBA" id="ARBA00036631"/>
    </source>
</evidence>
<keyword evidence="7" id="KW-0472">Membrane</keyword>
<dbReference type="GO" id="GO:0004438">
    <property type="term" value="F:phosphatidylinositol-3-phosphate phosphatase activity"/>
    <property type="evidence" value="ECO:0007669"/>
    <property type="project" value="UniProtKB-EC"/>
</dbReference>
<evidence type="ECO:0000256" key="6">
    <source>
        <dbReference type="ARBA" id="ARBA00041911"/>
    </source>
</evidence>
<dbReference type="EMBL" id="LJIJ01000060">
    <property type="protein sequence ID" value="ODN03909.1"/>
    <property type="molecule type" value="Genomic_DNA"/>
</dbReference>
<reference evidence="9 10" key="1">
    <citation type="journal article" date="2016" name="Genome Biol. Evol.">
        <title>Gene Family Evolution Reflects Adaptation to Soil Environmental Stressors in the Genome of the Collembolan Orchesella cincta.</title>
        <authorList>
            <person name="Faddeeva-Vakhrusheva A."/>
            <person name="Derks M.F."/>
            <person name="Anvar S.Y."/>
            <person name="Agamennone V."/>
            <person name="Suring W."/>
            <person name="Smit S."/>
            <person name="van Straalen N.M."/>
            <person name="Roelofs D."/>
        </authorList>
    </citation>
    <scope>NUCLEOTIDE SEQUENCE [LARGE SCALE GENOMIC DNA]</scope>
    <source>
        <tissue evidence="9">Mixed pool</tissue>
    </source>
</reference>
<evidence type="ECO:0000256" key="5">
    <source>
        <dbReference type="ARBA" id="ARBA00041396"/>
    </source>
</evidence>
<evidence type="ECO:0000256" key="1">
    <source>
        <dbReference type="ARBA" id="ARBA00013038"/>
    </source>
</evidence>
<evidence type="ECO:0000256" key="4">
    <source>
        <dbReference type="ARBA" id="ARBA00040795"/>
    </source>
</evidence>
<feature type="transmembrane region" description="Helical" evidence="7">
    <location>
        <begin position="562"/>
        <end position="582"/>
    </location>
</feature>
<sequence>MTEAYTIFNLVETSDKIFVYPSGGNTATEIIVINRVTDEISHSTNASQVQNVDRIRTIQIVGIVGVIHLIGGPYLLVIKSKVRVGEIRSHVIWQTGEYECIPFKRTNLHLAKNQVDYNSTYLDMINTVLSTPYFYFSHSYDLSHNVQSLDSNSPEFFKQSILERADGRFIWNHRLLSTFNNMIERGQKTKKHHRFCIPLIHGFVSVSNMTANARQFKFILISRRSWKRAGTRMFSRGIDANGSVSNFVETEQIVEHDGDMTSFVQIRGSIPLFWSQRPNLRYKPKPELQQAHNNAEAYAKHFNELNLHYGKIVCVNLINQTGSEGTLHLAFRDQSVESAIPNTRYEAFDFHHECRKMNWGRLEILMNRLEGEVQEFGYYIRSRGQIHVQEGVFRTNCIDCLDRTNVVQGMLARINLNNALRRMNLFMDNERLENHPDLEYLVKNVWADNGDVISTEYSGTGALKTDFTRTGKRTYLGALQDGYNSAVRYLKNNFMDGFRQDAIDLFVGNYSVRVKEGVDQPSPLENRTMKRYAPALFLLVSIAVWAASVISYFWNRDSPPEYLVYILFWGLMTFGTGGYMVYFGTEFVDNPVLTDSPKTK</sequence>
<dbReference type="OMA" id="ITKAQPV"/>
<protein>
    <recommendedName>
        <fullName evidence="4">Phosphatidylinositol-3-phosphatase SAC1</fullName>
        <ecNumber evidence="1">3.1.3.64</ecNumber>
    </recommendedName>
    <alternativeName>
        <fullName evidence="6">Phosphatidylinositol-4-phosphate phosphatase</fullName>
    </alternativeName>
    <alternativeName>
        <fullName evidence="5">Suppressor of actin mutations 1-like protein</fullName>
    </alternativeName>
</protein>
<evidence type="ECO:0000313" key="9">
    <source>
        <dbReference type="EMBL" id="ODN03909.1"/>
    </source>
</evidence>
<dbReference type="AlphaFoldDB" id="A0A1D2NF85"/>
<feature type="transmembrane region" description="Helical" evidence="7">
    <location>
        <begin position="532"/>
        <end position="555"/>
    </location>
</feature>